<dbReference type="Pfam" id="PF00106">
    <property type="entry name" value="adh_short"/>
    <property type="match status" value="1"/>
</dbReference>
<organism evidence="3 4">
    <name type="scientific">Candidatus Litorirhabdus singularis</name>
    <dbReference type="NCBI Taxonomy" id="2518993"/>
    <lineage>
        <taxon>Bacteria</taxon>
        <taxon>Pseudomonadati</taxon>
        <taxon>Pseudomonadota</taxon>
        <taxon>Gammaproteobacteria</taxon>
        <taxon>Cellvibrionales</taxon>
        <taxon>Halieaceae</taxon>
        <taxon>Candidatus Litorirhabdus</taxon>
    </lineage>
</organism>
<dbReference type="EMBL" id="SHNN01000003">
    <property type="protein sequence ID" value="MCX2982570.1"/>
    <property type="molecule type" value="Genomic_DNA"/>
</dbReference>
<name>A0ABT3TJS8_9GAMM</name>
<keyword evidence="4" id="KW-1185">Reference proteome</keyword>
<dbReference type="Gene3D" id="3.40.50.720">
    <property type="entry name" value="NAD(P)-binding Rossmann-like Domain"/>
    <property type="match status" value="1"/>
</dbReference>
<comment type="similarity">
    <text evidence="1">Belongs to the short-chain dehydrogenases/reductases (SDR) family.</text>
</comment>
<evidence type="ECO:0000313" key="3">
    <source>
        <dbReference type="EMBL" id="MCX2982570.1"/>
    </source>
</evidence>
<dbReference type="RefSeq" id="WP_279246581.1">
    <property type="nucleotide sequence ID" value="NZ_SHNN01000003.1"/>
</dbReference>
<dbReference type="SUPFAM" id="SSF51735">
    <property type="entry name" value="NAD(P)-binding Rossmann-fold domains"/>
    <property type="match status" value="1"/>
</dbReference>
<keyword evidence="2" id="KW-0560">Oxidoreductase</keyword>
<comment type="caution">
    <text evidence="3">The sequence shown here is derived from an EMBL/GenBank/DDBJ whole genome shotgun (WGS) entry which is preliminary data.</text>
</comment>
<sequence length="281" mass="29377">MSKKVAFITGASRGIGAESAVALAKAGYQVAITARTLSDGEAHDHIGQSSALPGSLEATAAAVAAAGSEALCLRADITDEDSVVAAAQAALKHFGQVDLLFNNAVYQGTGNQERILDVERAQLDRIYQGNVYTPLALIKEILPGMLERGHGTVLNMLSATAFMDPPAAADKGGWGFAYPSSKAALGRMAGSLRAEHPDSGLRVFNLEPGTVVTEVMKAAGIDTEVLARFKPCTPAAIAAVVAWLAENEPKEEWNPLEILRAPRMAKAMNLLDAPSLLGEAT</sequence>
<dbReference type="CDD" id="cd05233">
    <property type="entry name" value="SDR_c"/>
    <property type="match status" value="1"/>
</dbReference>
<dbReference type="InterPro" id="IPR036291">
    <property type="entry name" value="NAD(P)-bd_dom_sf"/>
</dbReference>
<proteinExistence type="inferred from homology"/>
<gene>
    <name evidence="3" type="ORF">EYC98_17035</name>
</gene>
<reference evidence="3" key="1">
    <citation type="submission" date="2019-02" db="EMBL/GenBank/DDBJ databases">
        <authorList>
            <person name="Li S.-H."/>
        </authorList>
    </citation>
    <scope>NUCLEOTIDE SEQUENCE</scope>
    <source>
        <strain evidence="3">IMCC14734</strain>
    </source>
</reference>
<dbReference type="PANTHER" id="PTHR44196">
    <property type="entry name" value="DEHYDROGENASE/REDUCTASE SDR FAMILY MEMBER 7B"/>
    <property type="match status" value="1"/>
</dbReference>
<protein>
    <submittedName>
        <fullName evidence="3">SDR family oxidoreductase</fullName>
    </submittedName>
</protein>
<dbReference type="InterPro" id="IPR020904">
    <property type="entry name" value="Sc_DH/Rdtase_CS"/>
</dbReference>
<dbReference type="PRINTS" id="PR00081">
    <property type="entry name" value="GDHRDH"/>
</dbReference>
<dbReference type="Proteomes" id="UP001143362">
    <property type="component" value="Unassembled WGS sequence"/>
</dbReference>
<accession>A0ABT3TJS8</accession>
<dbReference type="PROSITE" id="PS00061">
    <property type="entry name" value="ADH_SHORT"/>
    <property type="match status" value="1"/>
</dbReference>
<evidence type="ECO:0000313" key="4">
    <source>
        <dbReference type="Proteomes" id="UP001143362"/>
    </source>
</evidence>
<dbReference type="PANTHER" id="PTHR44196:SF1">
    <property type="entry name" value="DEHYDROGENASE_REDUCTASE SDR FAMILY MEMBER 7B"/>
    <property type="match status" value="1"/>
</dbReference>
<evidence type="ECO:0000256" key="2">
    <source>
        <dbReference type="ARBA" id="ARBA00023002"/>
    </source>
</evidence>
<evidence type="ECO:0000256" key="1">
    <source>
        <dbReference type="ARBA" id="ARBA00006484"/>
    </source>
</evidence>
<dbReference type="InterPro" id="IPR002347">
    <property type="entry name" value="SDR_fam"/>
</dbReference>